<reference evidence="7 8" key="1">
    <citation type="submission" date="2016-02" db="EMBL/GenBank/DDBJ databases">
        <authorList>
            <person name="Wen L."/>
            <person name="He K."/>
            <person name="Yang H."/>
        </authorList>
    </citation>
    <scope>NUCLEOTIDE SEQUENCE [LARGE SCALE GENOMIC DNA]</scope>
    <source>
        <strain evidence="7 8">CV58</strain>
    </source>
</reference>
<dbReference type="PANTHER" id="PTHR36837">
    <property type="entry name" value="POLY(3-HYDROXYALKANOATE) POLYMERASE SUBUNIT PHAC"/>
    <property type="match status" value="1"/>
</dbReference>
<evidence type="ECO:0000259" key="6">
    <source>
        <dbReference type="Pfam" id="PF07167"/>
    </source>
</evidence>
<dbReference type="GO" id="GO:0016746">
    <property type="term" value="F:acyltransferase activity"/>
    <property type="evidence" value="ECO:0007669"/>
    <property type="project" value="UniProtKB-KW"/>
</dbReference>
<keyword evidence="2" id="KW-0963">Cytoplasm</keyword>
<comment type="caution">
    <text evidence="7">The sequence shown here is derived from an EMBL/GenBank/DDBJ whole genome shotgun (WGS) entry which is preliminary data.</text>
</comment>
<evidence type="ECO:0000313" key="7">
    <source>
        <dbReference type="EMBL" id="KXU39452.1"/>
    </source>
</evidence>
<dbReference type="OrthoDB" id="7208816at2"/>
<feature type="domain" description="Poly-beta-hydroxybutyrate polymerase N-terminal" evidence="6">
    <location>
        <begin position="78"/>
        <end position="243"/>
    </location>
</feature>
<organism evidence="7 8">
    <name type="scientific">Ventosimonas gracilis</name>
    <dbReference type="NCBI Taxonomy" id="1680762"/>
    <lineage>
        <taxon>Bacteria</taxon>
        <taxon>Pseudomonadati</taxon>
        <taxon>Pseudomonadota</taxon>
        <taxon>Gammaproteobacteria</taxon>
        <taxon>Pseudomonadales</taxon>
        <taxon>Ventosimonadaceae</taxon>
        <taxon>Ventosimonas</taxon>
    </lineage>
</organism>
<proteinExistence type="predicted"/>
<keyword evidence="4" id="KW-0012">Acyltransferase</keyword>
<dbReference type="EMBL" id="LSZO01000005">
    <property type="protein sequence ID" value="KXU39452.1"/>
    <property type="molecule type" value="Genomic_DNA"/>
</dbReference>
<dbReference type="Proteomes" id="UP000072660">
    <property type="component" value="Unassembled WGS sequence"/>
</dbReference>
<dbReference type="GO" id="GO:0005737">
    <property type="term" value="C:cytoplasm"/>
    <property type="evidence" value="ECO:0007669"/>
    <property type="project" value="UniProtKB-SubCell"/>
</dbReference>
<gene>
    <name evidence="7" type="ORF">AXE65_08530</name>
</gene>
<sequence>MNAPFASYWPAQVNFSTHPILQQLPLWLAQNPWFAEFDQTGWFEPDSKALEALQADYQQKLAELGQKLLRGEALEFTDPRFSGKAWSQPLFGSVAALYLLNSDYLQKLIALLPIQQAKPRERLLYLVEQSIAASAPSNFLLSNPDALQQMVNTGGASLFTGLQHLLSDMQEGRLRQCDAGEFKVGVDLATTQGDVVFENEIFQLIHYRPLTEMQYRTPLLIVPPAINKYYILDLKPENSLVKHLLEQGFPVFLISWRNFGEAQSHLRMDDFVQDGVIAAIRVVRAISGLRKINYLGFCIGGTLLCSALAVLAARGDREVGSVSLLTAFLDYVDTGKIDVFVDEQLVSYRERTIGGKDGTPTGLFRGEDMGNTFSLLRPNELWWNYHVGKYLKGEKPKTLDLLFWNNDSTNMPGPMYCWYLRHTYLQNDFKSGTLKLCGETVDLRTIDADTYIFAAREDHIVPWHSAYASTRLMPGACRFVLGGSGHIAGVINPPAKKKRGFWTNETITENADDWMANAKQQEGSWWPDWFAWLAARGGEQVPARQQTGSAEYPPLEAAPGRYVTE</sequence>
<evidence type="ECO:0000256" key="4">
    <source>
        <dbReference type="ARBA" id="ARBA00023315"/>
    </source>
</evidence>
<dbReference type="NCBIfam" id="TIGR01838">
    <property type="entry name" value="PHA_synth_I"/>
    <property type="match status" value="1"/>
</dbReference>
<dbReference type="AlphaFoldDB" id="A0A139SYH5"/>
<dbReference type="InterPro" id="IPR029058">
    <property type="entry name" value="AB_hydrolase_fold"/>
</dbReference>
<evidence type="ECO:0000256" key="2">
    <source>
        <dbReference type="ARBA" id="ARBA00022490"/>
    </source>
</evidence>
<protein>
    <submittedName>
        <fullName evidence="7">Class I poly(R)-hydroxyalkanoic acid synthase</fullName>
    </submittedName>
</protein>
<comment type="subcellular location">
    <subcellularLocation>
        <location evidence="1">Cytoplasm</location>
    </subcellularLocation>
</comment>
<dbReference type="RefSeq" id="WP_068386449.1">
    <property type="nucleotide sequence ID" value="NZ_LSZO01000005.1"/>
</dbReference>
<accession>A0A139SYH5</accession>
<dbReference type="InterPro" id="IPR051321">
    <property type="entry name" value="PHA/PHB_synthase"/>
</dbReference>
<evidence type="ECO:0000256" key="3">
    <source>
        <dbReference type="ARBA" id="ARBA00022679"/>
    </source>
</evidence>
<dbReference type="InterPro" id="IPR010963">
    <property type="entry name" value="PHA_synth_I"/>
</dbReference>
<keyword evidence="3" id="KW-0808">Transferase</keyword>
<dbReference type="Gene3D" id="3.40.50.1820">
    <property type="entry name" value="alpha/beta hydrolase"/>
    <property type="match status" value="1"/>
</dbReference>
<dbReference type="InterPro" id="IPR010941">
    <property type="entry name" value="PhaC_N"/>
</dbReference>
<dbReference type="SUPFAM" id="SSF53474">
    <property type="entry name" value="alpha/beta-Hydrolases"/>
    <property type="match status" value="1"/>
</dbReference>
<keyword evidence="8" id="KW-1185">Reference proteome</keyword>
<name>A0A139SYH5_9GAMM</name>
<dbReference type="Pfam" id="PF07167">
    <property type="entry name" value="PhaC_N"/>
    <property type="match status" value="1"/>
</dbReference>
<evidence type="ECO:0000256" key="1">
    <source>
        <dbReference type="ARBA" id="ARBA00004496"/>
    </source>
</evidence>
<feature type="region of interest" description="Disordered" evidence="5">
    <location>
        <begin position="542"/>
        <end position="565"/>
    </location>
</feature>
<evidence type="ECO:0000313" key="8">
    <source>
        <dbReference type="Proteomes" id="UP000072660"/>
    </source>
</evidence>
<dbReference type="GO" id="GO:0042619">
    <property type="term" value="P:poly-hydroxybutyrate biosynthetic process"/>
    <property type="evidence" value="ECO:0007669"/>
    <property type="project" value="InterPro"/>
</dbReference>
<dbReference type="PANTHER" id="PTHR36837:SF5">
    <property type="entry name" value="POLY-3-HYDROXYBUTYRATE SYNTHASE"/>
    <property type="match status" value="1"/>
</dbReference>
<evidence type="ECO:0000256" key="5">
    <source>
        <dbReference type="SAM" id="MobiDB-lite"/>
    </source>
</evidence>